<reference evidence="3" key="1">
    <citation type="journal article" date="2022" name="Int. J. Mol. Sci.">
        <title>Draft Genome of Tanacetum Coccineum: Genomic Comparison of Closely Related Tanacetum-Family Plants.</title>
        <authorList>
            <person name="Yamashiro T."/>
            <person name="Shiraishi A."/>
            <person name="Nakayama K."/>
            <person name="Satake H."/>
        </authorList>
    </citation>
    <scope>NUCLEOTIDE SEQUENCE</scope>
</reference>
<accession>A0ABQ5HUH1</accession>
<proteinExistence type="predicted"/>
<comment type="caution">
    <text evidence="3">The sequence shown here is derived from an EMBL/GenBank/DDBJ whole genome shotgun (WGS) entry which is preliminary data.</text>
</comment>
<sequence length="182" mass="21018">MNQWNISLNNHPLTNNLLHIPRQEATTSQLMTRIDDLEKQLKETKQTFRKAILTLVERVKTLEGALKRKTKRVLLSNSEGEETEAQGRKFHDLDPLVSLLQELYYCLKTPSKTVQCFREEQDFEEVNIIERSSYGALKEVSTRQKVRVMKAPMTEEEEIQASKKTRRTNSSENAGLAEANIL</sequence>
<evidence type="ECO:0000256" key="2">
    <source>
        <dbReference type="SAM" id="MobiDB-lite"/>
    </source>
</evidence>
<keyword evidence="4" id="KW-1185">Reference proteome</keyword>
<protein>
    <submittedName>
        <fullName evidence="3">Uncharacterized protein</fullName>
    </submittedName>
</protein>
<dbReference type="EMBL" id="BQNB010020026">
    <property type="protein sequence ID" value="GJT91513.1"/>
    <property type="molecule type" value="Genomic_DNA"/>
</dbReference>
<evidence type="ECO:0000313" key="4">
    <source>
        <dbReference type="Proteomes" id="UP001151760"/>
    </source>
</evidence>
<evidence type="ECO:0000313" key="3">
    <source>
        <dbReference type="EMBL" id="GJT91513.1"/>
    </source>
</evidence>
<keyword evidence="1" id="KW-0175">Coiled coil</keyword>
<gene>
    <name evidence="3" type="ORF">Tco_1080358</name>
</gene>
<evidence type="ECO:0000256" key="1">
    <source>
        <dbReference type="SAM" id="Coils"/>
    </source>
</evidence>
<feature type="coiled-coil region" evidence="1">
    <location>
        <begin position="27"/>
        <end position="54"/>
    </location>
</feature>
<feature type="region of interest" description="Disordered" evidence="2">
    <location>
        <begin position="153"/>
        <end position="182"/>
    </location>
</feature>
<dbReference type="Proteomes" id="UP001151760">
    <property type="component" value="Unassembled WGS sequence"/>
</dbReference>
<name>A0ABQ5HUH1_9ASTR</name>
<reference evidence="3" key="2">
    <citation type="submission" date="2022-01" db="EMBL/GenBank/DDBJ databases">
        <authorList>
            <person name="Yamashiro T."/>
            <person name="Shiraishi A."/>
            <person name="Satake H."/>
            <person name="Nakayama K."/>
        </authorList>
    </citation>
    <scope>NUCLEOTIDE SEQUENCE</scope>
</reference>
<organism evidence="3 4">
    <name type="scientific">Tanacetum coccineum</name>
    <dbReference type="NCBI Taxonomy" id="301880"/>
    <lineage>
        <taxon>Eukaryota</taxon>
        <taxon>Viridiplantae</taxon>
        <taxon>Streptophyta</taxon>
        <taxon>Embryophyta</taxon>
        <taxon>Tracheophyta</taxon>
        <taxon>Spermatophyta</taxon>
        <taxon>Magnoliopsida</taxon>
        <taxon>eudicotyledons</taxon>
        <taxon>Gunneridae</taxon>
        <taxon>Pentapetalae</taxon>
        <taxon>asterids</taxon>
        <taxon>campanulids</taxon>
        <taxon>Asterales</taxon>
        <taxon>Asteraceae</taxon>
        <taxon>Asteroideae</taxon>
        <taxon>Anthemideae</taxon>
        <taxon>Anthemidinae</taxon>
        <taxon>Tanacetum</taxon>
    </lineage>
</organism>